<dbReference type="NCBIfam" id="TIGR04131">
    <property type="entry name" value="Bac_Flav_CTERM"/>
    <property type="match status" value="1"/>
</dbReference>
<evidence type="ECO:0000313" key="3">
    <source>
        <dbReference type="EMBL" id="PWS26940.1"/>
    </source>
</evidence>
<gene>
    <name evidence="3" type="ORF">DHW03_13035</name>
</gene>
<dbReference type="InterPro" id="IPR022409">
    <property type="entry name" value="PKD/Chitinase_dom"/>
</dbReference>
<dbReference type="Proteomes" id="UP000245379">
    <property type="component" value="Unassembled WGS sequence"/>
</dbReference>
<proteinExistence type="predicted"/>
<organism evidence="3 4">
    <name type="scientific">Pedobacter yonginense</name>
    <dbReference type="NCBI Taxonomy" id="651869"/>
    <lineage>
        <taxon>Bacteria</taxon>
        <taxon>Pseudomonadati</taxon>
        <taxon>Bacteroidota</taxon>
        <taxon>Sphingobacteriia</taxon>
        <taxon>Sphingobacteriales</taxon>
        <taxon>Sphingobacteriaceae</taxon>
        <taxon>Pedobacter</taxon>
    </lineage>
</organism>
<dbReference type="Pfam" id="PF13585">
    <property type="entry name" value="CHU_C"/>
    <property type="match status" value="1"/>
</dbReference>
<name>A0A317EJC9_9SPHI</name>
<dbReference type="InterPro" id="IPR035986">
    <property type="entry name" value="PKD_dom_sf"/>
</dbReference>
<dbReference type="PROSITE" id="PS50093">
    <property type="entry name" value="PKD"/>
    <property type="match status" value="3"/>
</dbReference>
<dbReference type="InterPro" id="IPR013783">
    <property type="entry name" value="Ig-like_fold"/>
</dbReference>
<dbReference type="AlphaFoldDB" id="A0A317EJC9"/>
<evidence type="ECO:0000259" key="2">
    <source>
        <dbReference type="PROSITE" id="PS50093"/>
    </source>
</evidence>
<sequence length="846" mass="90657">MRFSFTLFIFVFTCFISRAGFAPPINDELINAINIANTSAYCSDDAAYNNLEATASTYGAATGWPAVGKDVWFKFTATKYDVNISVSGNVNAASTNTLVAPLVSLYTYDPITRNVGEMVGSSTSSNNVTSFYKGALILGEVYYIRVSATNNNTGTFKLCVDNYFPIIQPGQDCGTVSVLCTKETFTQLNVTGTGTNRNESAGTCLGTESNSAWYMFTASKSGDFTFVITPTVTTNDIDWVFYDLGIGGNCGNVNSTTAIRCASGSGVTCNPVYYKTGLSLTETDLNEASGCVPGQNGFVKYVDMIAGHTYALLIDNFSSGNNGFTLEFGGTADFAGPTASIKVDKLNPCTDSQAYVFESNSTNYASLKWSFGEGANIASATTEGPFTITYSTPGEKVVVLEAKATNGCNVVTTQNFIVAKTPAQPNVTASKVNLCIDDVLNLSTDFLNLASYHWSGPNGFTSTLQNPVIPITGPENIGTYKLFVQVGDCISPEASVDVVSVVARPEALFSIQTNNKCESNQSFSFINNSKNYTKLNWDFGTDVKTTTSLSNDSKELTFTTAGLKTITLTVETNNGCTSTLSQTLLVELKPATPEITTNQPAFCLNDVIKLSVPQQANTSYLWTGPDNFTATTSAVEIPVNNLNKGGTYQVTLTSGTCASDPATLIIPAIAKIPVAGFNPEPLFDIKFSAPVPMVFNNTSLYADYYLWDFGDGSTSTDVNAIHTYESEGTFKITLTASSNNGCSTSVTKGDLIIKGSASAFAPNAFSPNGDGVNDEFVIGITNLKKYRIQIYNRYGDQVFFANSIFDNWKGTFKGNDLPTGVYYYLILGTNLKNESVKQSGSVTLLR</sequence>
<accession>A0A317EJC9</accession>
<dbReference type="RefSeq" id="WP_109926285.1">
    <property type="nucleotide sequence ID" value="NZ_QGNZ01000003.1"/>
</dbReference>
<dbReference type="Gene3D" id="2.60.40.10">
    <property type="entry name" value="Immunoglobulins"/>
    <property type="match status" value="5"/>
</dbReference>
<feature type="domain" description="PKD" evidence="2">
    <location>
        <begin position="336"/>
        <end position="418"/>
    </location>
</feature>
<dbReference type="Pfam" id="PF18911">
    <property type="entry name" value="PKD_4"/>
    <property type="match status" value="1"/>
</dbReference>
<comment type="caution">
    <text evidence="3">The sequence shown here is derived from an EMBL/GenBank/DDBJ whole genome shotgun (WGS) entry which is preliminary data.</text>
</comment>
<dbReference type="CDD" id="cd00146">
    <property type="entry name" value="PKD"/>
    <property type="match status" value="1"/>
</dbReference>
<dbReference type="EMBL" id="QGNZ01000003">
    <property type="protein sequence ID" value="PWS26940.1"/>
    <property type="molecule type" value="Genomic_DNA"/>
</dbReference>
<reference evidence="3 4" key="1">
    <citation type="submission" date="2018-05" db="EMBL/GenBank/DDBJ databases">
        <title>Pedobacter paludis sp. nov., isolated from wetland soil.</title>
        <authorList>
            <person name="Zhang Y."/>
            <person name="Wang G."/>
        </authorList>
    </citation>
    <scope>NUCLEOTIDE SEQUENCE [LARGE SCALE GENOMIC DNA]</scope>
    <source>
        <strain evidence="3 4">KCTC22721</strain>
    </source>
</reference>
<keyword evidence="4" id="KW-1185">Reference proteome</keyword>
<dbReference type="InterPro" id="IPR000601">
    <property type="entry name" value="PKD_dom"/>
</dbReference>
<dbReference type="InterPro" id="IPR026341">
    <property type="entry name" value="T9SS_type_B"/>
</dbReference>
<dbReference type="SMART" id="SM00089">
    <property type="entry name" value="PKD"/>
    <property type="match status" value="3"/>
</dbReference>
<feature type="chain" id="PRO_5016468255" description="PKD domain-containing protein" evidence="1">
    <location>
        <begin position="23"/>
        <end position="846"/>
    </location>
</feature>
<dbReference type="SUPFAM" id="SSF49299">
    <property type="entry name" value="PKD domain"/>
    <property type="match status" value="3"/>
</dbReference>
<keyword evidence="1" id="KW-0732">Signal</keyword>
<evidence type="ECO:0000313" key="4">
    <source>
        <dbReference type="Proteomes" id="UP000245379"/>
    </source>
</evidence>
<feature type="domain" description="PKD" evidence="2">
    <location>
        <begin position="504"/>
        <end position="587"/>
    </location>
</feature>
<protein>
    <recommendedName>
        <fullName evidence="2">PKD domain-containing protein</fullName>
    </recommendedName>
</protein>
<feature type="domain" description="PKD" evidence="2">
    <location>
        <begin position="705"/>
        <end position="747"/>
    </location>
</feature>
<evidence type="ECO:0000256" key="1">
    <source>
        <dbReference type="SAM" id="SignalP"/>
    </source>
</evidence>
<feature type="signal peptide" evidence="1">
    <location>
        <begin position="1"/>
        <end position="22"/>
    </location>
</feature>